<reference evidence="4" key="1">
    <citation type="submission" date="2025-08" db="UniProtKB">
        <authorList>
            <consortium name="RefSeq"/>
        </authorList>
    </citation>
    <scope>IDENTIFICATION</scope>
</reference>
<feature type="chain" id="PRO_5046378845" evidence="1">
    <location>
        <begin position="18"/>
        <end position="169"/>
    </location>
</feature>
<dbReference type="Proteomes" id="UP001652625">
    <property type="component" value="Chromosome 09"/>
</dbReference>
<evidence type="ECO:0000313" key="4">
    <source>
        <dbReference type="RefSeq" id="XP_065662504.1"/>
    </source>
</evidence>
<dbReference type="InterPro" id="IPR034113">
    <property type="entry name" value="SCP_GAPR1-like"/>
</dbReference>
<dbReference type="CDD" id="cd05382">
    <property type="entry name" value="CAP_GAPR1-like"/>
    <property type="match status" value="1"/>
</dbReference>
<dbReference type="GeneID" id="100200105"/>
<dbReference type="InterPro" id="IPR035940">
    <property type="entry name" value="CAP_sf"/>
</dbReference>
<keyword evidence="3" id="KW-1185">Reference proteome</keyword>
<dbReference type="InterPro" id="IPR018244">
    <property type="entry name" value="Allrgn_V5/Tpx1_CS"/>
</dbReference>
<evidence type="ECO:0000259" key="2">
    <source>
        <dbReference type="SMART" id="SM00198"/>
    </source>
</evidence>
<dbReference type="PANTHER" id="PTHR10334">
    <property type="entry name" value="CYSTEINE-RICH SECRETORY PROTEIN-RELATED"/>
    <property type="match status" value="1"/>
</dbReference>
<feature type="domain" description="SCP" evidence="2">
    <location>
        <begin position="26"/>
        <end position="159"/>
    </location>
</feature>
<dbReference type="RefSeq" id="XP_065662504.1">
    <property type="nucleotide sequence ID" value="XM_065806432.1"/>
</dbReference>
<feature type="signal peptide" evidence="1">
    <location>
        <begin position="1"/>
        <end position="17"/>
    </location>
</feature>
<dbReference type="PRINTS" id="PR00837">
    <property type="entry name" value="V5TPXLIKE"/>
</dbReference>
<dbReference type="PROSITE" id="PS01009">
    <property type="entry name" value="CRISP_1"/>
    <property type="match status" value="1"/>
</dbReference>
<dbReference type="InterPro" id="IPR001283">
    <property type="entry name" value="CRISP-related"/>
</dbReference>
<evidence type="ECO:0000313" key="3">
    <source>
        <dbReference type="Proteomes" id="UP001652625"/>
    </source>
</evidence>
<organism evidence="3 4">
    <name type="scientific">Hydra vulgaris</name>
    <name type="common">Hydra</name>
    <name type="synonym">Hydra attenuata</name>
    <dbReference type="NCBI Taxonomy" id="6087"/>
    <lineage>
        <taxon>Eukaryota</taxon>
        <taxon>Metazoa</taxon>
        <taxon>Cnidaria</taxon>
        <taxon>Hydrozoa</taxon>
        <taxon>Hydroidolina</taxon>
        <taxon>Anthoathecata</taxon>
        <taxon>Aplanulata</taxon>
        <taxon>Hydridae</taxon>
        <taxon>Hydra</taxon>
    </lineage>
</organism>
<evidence type="ECO:0000256" key="1">
    <source>
        <dbReference type="SAM" id="SignalP"/>
    </source>
</evidence>
<proteinExistence type="predicted"/>
<dbReference type="InterPro" id="IPR014044">
    <property type="entry name" value="CAP_dom"/>
</dbReference>
<name>A0ABM4CL48_HYDVU</name>
<keyword evidence="1" id="KW-0732">Signal</keyword>
<dbReference type="Gene3D" id="3.40.33.10">
    <property type="entry name" value="CAP"/>
    <property type="match status" value="1"/>
</dbReference>
<gene>
    <name evidence="4" type="primary">LOC100200105</name>
</gene>
<dbReference type="Pfam" id="PF00188">
    <property type="entry name" value="CAP"/>
    <property type="match status" value="1"/>
</dbReference>
<dbReference type="SMART" id="SM00198">
    <property type="entry name" value="SCP"/>
    <property type="match status" value="1"/>
</dbReference>
<protein>
    <submittedName>
        <fullName evidence="4">Uncharacterized protein LOC100200105 isoform X2</fullName>
    </submittedName>
</protein>
<sequence>MFVEVVVVALTVSIVYTNPIVKRAADQSKACLAEHNRLRALHQNTPKLVLDSTLTASAQKWADYLQSSKKFEHSKGNGYGENLYFSSGIPAGSDCVRASNSWYSEIKSYSYSKPTFSSSTGHFTQLVWKSSTKVGFGISFKGSSVIVVAQYSPAGNVLSQFKQNVMPKK</sequence>
<dbReference type="SUPFAM" id="SSF55797">
    <property type="entry name" value="PR-1-like"/>
    <property type="match status" value="1"/>
</dbReference>
<accession>A0ABM4CL48</accession>